<evidence type="ECO:0000313" key="2">
    <source>
        <dbReference type="Proteomes" id="UP000478052"/>
    </source>
</evidence>
<dbReference type="AlphaFoldDB" id="A0A6G0YHB1"/>
<sequence length="137" mass="16191">MKIIQDKIEGTKPVVSYDIYRKHFLTSYNLSFGYPRSDTCRQVTVYKITAYNESRCFLCRYQTKNTRSKKKILAFDPNKIYHYPVFLVGMSSIKDNSEFITYVLAQEEQACHIFLFMMMQLLGKVKMRLLVISPLFI</sequence>
<accession>A0A6G0YHB1</accession>
<dbReference type="OrthoDB" id="6753455at2759"/>
<gene>
    <name evidence="1" type="ORF">FWK35_00012023</name>
</gene>
<protein>
    <submittedName>
        <fullName evidence="1">Uncharacterized protein</fullName>
    </submittedName>
</protein>
<evidence type="ECO:0000313" key="1">
    <source>
        <dbReference type="EMBL" id="KAF0755881.1"/>
    </source>
</evidence>
<dbReference type="Proteomes" id="UP000478052">
    <property type="component" value="Unassembled WGS sequence"/>
</dbReference>
<comment type="caution">
    <text evidence="1">The sequence shown here is derived from an EMBL/GenBank/DDBJ whole genome shotgun (WGS) entry which is preliminary data.</text>
</comment>
<keyword evidence="2" id="KW-1185">Reference proteome</keyword>
<dbReference type="EMBL" id="VUJU01003993">
    <property type="protein sequence ID" value="KAF0755881.1"/>
    <property type="molecule type" value="Genomic_DNA"/>
</dbReference>
<proteinExistence type="predicted"/>
<reference evidence="1 2" key="1">
    <citation type="submission" date="2019-08" db="EMBL/GenBank/DDBJ databases">
        <title>Whole genome of Aphis craccivora.</title>
        <authorList>
            <person name="Voronova N.V."/>
            <person name="Shulinski R.S."/>
            <person name="Bandarenka Y.V."/>
            <person name="Zhorov D.G."/>
            <person name="Warner D."/>
        </authorList>
    </citation>
    <scope>NUCLEOTIDE SEQUENCE [LARGE SCALE GENOMIC DNA]</scope>
    <source>
        <strain evidence="1">180601</strain>
        <tissue evidence="1">Whole Body</tissue>
    </source>
</reference>
<name>A0A6G0YHB1_APHCR</name>
<organism evidence="1 2">
    <name type="scientific">Aphis craccivora</name>
    <name type="common">Cowpea aphid</name>
    <dbReference type="NCBI Taxonomy" id="307492"/>
    <lineage>
        <taxon>Eukaryota</taxon>
        <taxon>Metazoa</taxon>
        <taxon>Ecdysozoa</taxon>
        <taxon>Arthropoda</taxon>
        <taxon>Hexapoda</taxon>
        <taxon>Insecta</taxon>
        <taxon>Pterygota</taxon>
        <taxon>Neoptera</taxon>
        <taxon>Paraneoptera</taxon>
        <taxon>Hemiptera</taxon>
        <taxon>Sternorrhyncha</taxon>
        <taxon>Aphidomorpha</taxon>
        <taxon>Aphidoidea</taxon>
        <taxon>Aphididae</taxon>
        <taxon>Aphidini</taxon>
        <taxon>Aphis</taxon>
        <taxon>Aphis</taxon>
    </lineage>
</organism>